<dbReference type="GO" id="GO:0000272">
    <property type="term" value="P:polysaccharide catabolic process"/>
    <property type="evidence" value="ECO:0007669"/>
    <property type="project" value="UniProtKB-KW"/>
</dbReference>
<keyword evidence="4" id="KW-0119">Carbohydrate metabolism</keyword>
<evidence type="ECO:0000256" key="3">
    <source>
        <dbReference type="ARBA" id="ARBA00022801"/>
    </source>
</evidence>
<evidence type="ECO:0000256" key="4">
    <source>
        <dbReference type="ARBA" id="ARBA00023277"/>
    </source>
</evidence>
<evidence type="ECO:0000256" key="2">
    <source>
        <dbReference type="ARBA" id="ARBA00022737"/>
    </source>
</evidence>
<dbReference type="PROSITE" id="PS51760">
    <property type="entry name" value="GH10_2"/>
    <property type="match status" value="1"/>
</dbReference>
<dbReference type="InterPro" id="IPR001000">
    <property type="entry name" value="GH10_dom"/>
</dbReference>
<dbReference type="InterPro" id="IPR044846">
    <property type="entry name" value="GH10"/>
</dbReference>
<feature type="domain" description="GH10" evidence="9">
    <location>
        <begin position="204"/>
        <end position="506"/>
    </location>
</feature>
<dbReference type="InterPro" id="IPR017853">
    <property type="entry name" value="GH"/>
</dbReference>
<evidence type="ECO:0000256" key="6">
    <source>
        <dbReference type="ARBA" id="ARBA00023326"/>
    </source>
</evidence>
<dbReference type="PROSITE" id="PS00591">
    <property type="entry name" value="GH10_1"/>
    <property type="match status" value="1"/>
</dbReference>
<dbReference type="SUPFAM" id="SSF51445">
    <property type="entry name" value="(Trans)glycosidases"/>
    <property type="match status" value="1"/>
</dbReference>
<comment type="caution">
    <text evidence="10">The sequence shown here is derived from an EMBL/GenBank/DDBJ whole genome shotgun (WGS) entry which is preliminary data.</text>
</comment>
<keyword evidence="6" id="KW-0624">Polysaccharide degradation</keyword>
<protein>
    <recommendedName>
        <fullName evidence="9">GH10 domain-containing protein</fullName>
    </recommendedName>
</protein>
<feature type="active site" description="Nucleophile" evidence="7">
    <location>
        <position position="439"/>
    </location>
</feature>
<dbReference type="Pfam" id="PF00331">
    <property type="entry name" value="Glyco_hydro_10"/>
    <property type="match status" value="1"/>
</dbReference>
<keyword evidence="3" id="KW-0378">Hydrolase</keyword>
<evidence type="ECO:0000256" key="1">
    <source>
        <dbReference type="ARBA" id="ARBA00007495"/>
    </source>
</evidence>
<dbReference type="GO" id="GO:0031176">
    <property type="term" value="F:endo-1,4-beta-xylanase activity"/>
    <property type="evidence" value="ECO:0007669"/>
    <property type="project" value="UniProtKB-ARBA"/>
</dbReference>
<feature type="chain" id="PRO_5044769540" description="GH10 domain-containing protein" evidence="8">
    <location>
        <begin position="23"/>
        <end position="565"/>
    </location>
</feature>
<evidence type="ECO:0000256" key="8">
    <source>
        <dbReference type="SAM" id="SignalP"/>
    </source>
</evidence>
<keyword evidence="5" id="KW-0326">Glycosidase</keyword>
<dbReference type="SUPFAM" id="SSF49785">
    <property type="entry name" value="Galactose-binding domain-like"/>
    <property type="match status" value="1"/>
</dbReference>
<reference evidence="10 11" key="1">
    <citation type="submission" date="2024-11" db="EMBL/GenBank/DDBJ databases">
        <title>Chromosome-level genome assembly of the freshwater bivalve Anodonta woodiana.</title>
        <authorList>
            <person name="Chen X."/>
        </authorList>
    </citation>
    <scope>NUCLEOTIDE SEQUENCE [LARGE SCALE GENOMIC DNA]</scope>
    <source>
        <strain evidence="10">MN2024</strain>
        <tissue evidence="10">Gills</tissue>
    </source>
</reference>
<evidence type="ECO:0000313" key="10">
    <source>
        <dbReference type="EMBL" id="KAL3873942.1"/>
    </source>
</evidence>
<keyword evidence="2" id="KW-0677">Repeat</keyword>
<dbReference type="InterPro" id="IPR003305">
    <property type="entry name" value="CenC_carb-bd"/>
</dbReference>
<dbReference type="SMART" id="SM00633">
    <property type="entry name" value="Glyco_10"/>
    <property type="match status" value="1"/>
</dbReference>
<keyword evidence="8" id="KW-0732">Signal</keyword>
<proteinExistence type="inferred from homology"/>
<dbReference type="InterPro" id="IPR008979">
    <property type="entry name" value="Galactose-bd-like_sf"/>
</dbReference>
<dbReference type="PANTHER" id="PTHR31490:SF1">
    <property type="entry name" value="ENDO-1,4-BETA-XYLANASE 1"/>
    <property type="match status" value="1"/>
</dbReference>
<feature type="signal peptide" evidence="8">
    <location>
        <begin position="1"/>
        <end position="22"/>
    </location>
</feature>
<dbReference type="PANTHER" id="PTHR31490">
    <property type="entry name" value="GLYCOSYL HYDROLASE"/>
    <property type="match status" value="1"/>
</dbReference>
<dbReference type="InterPro" id="IPR031158">
    <property type="entry name" value="GH10_AS"/>
</dbReference>
<evidence type="ECO:0000256" key="7">
    <source>
        <dbReference type="PROSITE-ProRule" id="PRU10061"/>
    </source>
</evidence>
<dbReference type="Gene3D" id="3.20.20.80">
    <property type="entry name" value="Glycosidases"/>
    <property type="match status" value="1"/>
</dbReference>
<dbReference type="Pfam" id="PF02018">
    <property type="entry name" value="CBM_4_9"/>
    <property type="match status" value="1"/>
</dbReference>
<dbReference type="Gene3D" id="2.60.120.260">
    <property type="entry name" value="Galactose-binding domain-like"/>
    <property type="match status" value="1"/>
</dbReference>
<sequence length="565" mass="64028">MSALKMYVYLVLTLSGVFVAAAAPNLLQNPDLESLSNWNCPSHQCELTTDKHSGQHAIKSFGRTQDWMGPSQWVTLKQNTRYEAIVFVKLLQNAHGKMFAKAFLSVEYDFNDGSKSYAHIAEQPTVTQGHWIELSGDFITPHKGIKASRIYTEGLDAGIDFLMDSASLTELPENTHWKAESDNVINSNRKQTMHLKVTADGHIDASQVQIEVIQTKHSFPFGTAVAADHLLTGDARYRDFIYKHFNWAVLENALKWQIMEGQRHHIDYDKPLQAIHELKRHGLKVRAHCVLWSVDKFNANWVQGLHGNDLKQAVTERINGVVPKVKGLVEAWDVNNENLHGWFFQQHTGEFDYVIDIYRQVHHADNTIPLFANDYDVVASSIMTTAYRDHIIRIKNANVGLGGIGVQGHFGTGVCPDPTLIKRRLDKLSETGLPIFITELDVTLPDENQRADCYEKALRSFFGHPNVKGILIWGFWSNRHWRGEDASLVSGNEFRTNAAGQRYLHLIEQEWHTYTKRPLSQGGNFDVHGFKGEYQVKITYQGRVLKEQNVTLGDSPQTVILHVTA</sequence>
<accession>A0ABD3WJB6</accession>
<comment type="similarity">
    <text evidence="1">Belongs to the glycosyl hydrolase 10 (cellulase F) family.</text>
</comment>
<name>A0ABD3WJB6_SINWO</name>
<gene>
    <name evidence="10" type="ORF">ACJMK2_037019</name>
</gene>
<keyword evidence="11" id="KW-1185">Reference proteome</keyword>
<dbReference type="EMBL" id="JBJQND010000006">
    <property type="protein sequence ID" value="KAL3873942.1"/>
    <property type="molecule type" value="Genomic_DNA"/>
</dbReference>
<evidence type="ECO:0000256" key="5">
    <source>
        <dbReference type="ARBA" id="ARBA00023295"/>
    </source>
</evidence>
<evidence type="ECO:0000259" key="9">
    <source>
        <dbReference type="PROSITE" id="PS51760"/>
    </source>
</evidence>
<organism evidence="10 11">
    <name type="scientific">Sinanodonta woodiana</name>
    <name type="common">Chinese pond mussel</name>
    <name type="synonym">Anodonta woodiana</name>
    <dbReference type="NCBI Taxonomy" id="1069815"/>
    <lineage>
        <taxon>Eukaryota</taxon>
        <taxon>Metazoa</taxon>
        <taxon>Spiralia</taxon>
        <taxon>Lophotrochozoa</taxon>
        <taxon>Mollusca</taxon>
        <taxon>Bivalvia</taxon>
        <taxon>Autobranchia</taxon>
        <taxon>Heteroconchia</taxon>
        <taxon>Palaeoheterodonta</taxon>
        <taxon>Unionida</taxon>
        <taxon>Unionoidea</taxon>
        <taxon>Unionidae</taxon>
        <taxon>Unioninae</taxon>
        <taxon>Sinanodonta</taxon>
    </lineage>
</organism>
<dbReference type="AlphaFoldDB" id="A0ABD3WJB6"/>
<evidence type="ECO:0000313" key="11">
    <source>
        <dbReference type="Proteomes" id="UP001634394"/>
    </source>
</evidence>
<dbReference type="Proteomes" id="UP001634394">
    <property type="component" value="Unassembled WGS sequence"/>
</dbReference>